<feature type="transmembrane region" description="Helical" evidence="1">
    <location>
        <begin position="9"/>
        <end position="29"/>
    </location>
</feature>
<dbReference type="EMBL" id="DVHK01000074">
    <property type="protein sequence ID" value="HIR67019.1"/>
    <property type="molecule type" value="Genomic_DNA"/>
</dbReference>
<feature type="transmembrane region" description="Helical" evidence="1">
    <location>
        <begin position="176"/>
        <end position="193"/>
    </location>
</feature>
<keyword evidence="1" id="KW-0812">Transmembrane</keyword>
<keyword evidence="1" id="KW-1133">Transmembrane helix</keyword>
<feature type="transmembrane region" description="Helical" evidence="1">
    <location>
        <begin position="35"/>
        <end position="56"/>
    </location>
</feature>
<feature type="transmembrane region" description="Helical" evidence="1">
    <location>
        <begin position="120"/>
        <end position="140"/>
    </location>
</feature>
<feature type="transmembrane region" description="Helical" evidence="1">
    <location>
        <begin position="63"/>
        <end position="83"/>
    </location>
</feature>
<reference evidence="2" key="1">
    <citation type="submission" date="2020-10" db="EMBL/GenBank/DDBJ databases">
        <authorList>
            <person name="Gilroy R."/>
        </authorList>
    </citation>
    <scope>NUCLEOTIDE SEQUENCE</scope>
    <source>
        <strain evidence="2">ChiW16-3235</strain>
    </source>
</reference>
<accession>A0A9D1E6K5</accession>
<evidence type="ECO:0000313" key="3">
    <source>
        <dbReference type="Proteomes" id="UP000823913"/>
    </source>
</evidence>
<keyword evidence="1" id="KW-0472">Membrane</keyword>
<dbReference type="Proteomes" id="UP000823913">
    <property type="component" value="Unassembled WGS sequence"/>
</dbReference>
<evidence type="ECO:0000313" key="2">
    <source>
        <dbReference type="EMBL" id="HIR67019.1"/>
    </source>
</evidence>
<evidence type="ECO:0008006" key="4">
    <source>
        <dbReference type="Google" id="ProtNLM"/>
    </source>
</evidence>
<dbReference type="Pfam" id="PF09997">
    <property type="entry name" value="DUF2238"/>
    <property type="match status" value="1"/>
</dbReference>
<dbReference type="AlphaFoldDB" id="A0A9D1E6K5"/>
<evidence type="ECO:0000256" key="1">
    <source>
        <dbReference type="SAM" id="Phobius"/>
    </source>
</evidence>
<name>A0A9D1E6K5_9FIRM</name>
<sequence length="233" mass="24936">MKNSKITQWIPGIVAEVVAVIFCIIYAVIDGSKVTMYIELPGAALLAFLVPAYNVVAKKSLPTAISVACAIFVFLACCLGTAMDFYHKIWFYDLAMHGVSGFLCCAIIFMFIMDWNGSKLSPIGCLVTIFGFSMGVAALWEVIEYASDFITGGDAQRVLESMAAGKSPISDTMEDIIAALVGSLVFFAAFFADKLAGYKVLGKLCGFTGFETDKDVRAREESGEAATDGVGAD</sequence>
<feature type="transmembrane region" description="Helical" evidence="1">
    <location>
        <begin position="89"/>
        <end position="113"/>
    </location>
</feature>
<comment type="caution">
    <text evidence="2">The sequence shown here is derived from an EMBL/GenBank/DDBJ whole genome shotgun (WGS) entry which is preliminary data.</text>
</comment>
<organism evidence="2 3">
    <name type="scientific">Candidatus Coproplasma avicola</name>
    <dbReference type="NCBI Taxonomy" id="2840744"/>
    <lineage>
        <taxon>Bacteria</taxon>
        <taxon>Bacillati</taxon>
        <taxon>Bacillota</taxon>
        <taxon>Clostridia</taxon>
        <taxon>Eubacteriales</taxon>
        <taxon>Candidatus Coproplasma</taxon>
    </lineage>
</organism>
<gene>
    <name evidence="2" type="ORF">IAB94_03095</name>
</gene>
<dbReference type="InterPro" id="IPR014509">
    <property type="entry name" value="YjdF-like"/>
</dbReference>
<protein>
    <recommendedName>
        <fullName evidence="4">DUF2238 domain-containing protein</fullName>
    </recommendedName>
</protein>
<reference evidence="2" key="2">
    <citation type="journal article" date="2021" name="PeerJ">
        <title>Extensive microbial diversity within the chicken gut microbiome revealed by metagenomics and culture.</title>
        <authorList>
            <person name="Gilroy R."/>
            <person name="Ravi A."/>
            <person name="Getino M."/>
            <person name="Pursley I."/>
            <person name="Horton D.L."/>
            <person name="Alikhan N.F."/>
            <person name="Baker D."/>
            <person name="Gharbi K."/>
            <person name="Hall N."/>
            <person name="Watson M."/>
            <person name="Adriaenssens E.M."/>
            <person name="Foster-Nyarko E."/>
            <person name="Jarju S."/>
            <person name="Secka A."/>
            <person name="Antonio M."/>
            <person name="Oren A."/>
            <person name="Chaudhuri R.R."/>
            <person name="La Ragione R."/>
            <person name="Hildebrand F."/>
            <person name="Pallen M.J."/>
        </authorList>
    </citation>
    <scope>NUCLEOTIDE SEQUENCE</scope>
    <source>
        <strain evidence="2">ChiW16-3235</strain>
    </source>
</reference>
<proteinExistence type="predicted"/>